<evidence type="ECO:0000313" key="2">
    <source>
        <dbReference type="Proteomes" id="UP000789920"/>
    </source>
</evidence>
<accession>A0ACA9S0N4</accession>
<protein>
    <submittedName>
        <fullName evidence="1">17381_t:CDS:1</fullName>
    </submittedName>
</protein>
<proteinExistence type="predicted"/>
<sequence>QENQYRRHLVLASLELAEFEIKAERFKLRHPPTGIVTPTIQDSVKNKCAEIEKICIQICDEVLPKMNAEHFEKECKSRVDKILLEVLDLHAAAIRDRPLTTEEKLEIHEAMKFELQGSGHWYQCPNGHPYTIGDCGNADQESRCPECGERIGGE</sequence>
<name>A0ACA9S0N4_9GLOM</name>
<gene>
    <name evidence="1" type="ORF">RPERSI_LOCUS24593</name>
</gene>
<organism evidence="1 2">
    <name type="scientific">Racocetra persica</name>
    <dbReference type="NCBI Taxonomy" id="160502"/>
    <lineage>
        <taxon>Eukaryota</taxon>
        <taxon>Fungi</taxon>
        <taxon>Fungi incertae sedis</taxon>
        <taxon>Mucoromycota</taxon>
        <taxon>Glomeromycotina</taxon>
        <taxon>Glomeromycetes</taxon>
        <taxon>Diversisporales</taxon>
        <taxon>Gigasporaceae</taxon>
        <taxon>Racocetra</taxon>
    </lineage>
</organism>
<dbReference type="EMBL" id="CAJVQC010079364">
    <property type="protein sequence ID" value="CAG8817058.1"/>
    <property type="molecule type" value="Genomic_DNA"/>
</dbReference>
<feature type="non-terminal residue" evidence="1">
    <location>
        <position position="1"/>
    </location>
</feature>
<dbReference type="Proteomes" id="UP000789920">
    <property type="component" value="Unassembled WGS sequence"/>
</dbReference>
<evidence type="ECO:0000313" key="1">
    <source>
        <dbReference type="EMBL" id="CAG8817058.1"/>
    </source>
</evidence>
<keyword evidence="2" id="KW-1185">Reference proteome</keyword>
<comment type="caution">
    <text evidence="1">The sequence shown here is derived from an EMBL/GenBank/DDBJ whole genome shotgun (WGS) entry which is preliminary data.</text>
</comment>
<feature type="non-terminal residue" evidence="1">
    <location>
        <position position="154"/>
    </location>
</feature>
<reference evidence="1" key="1">
    <citation type="submission" date="2021-06" db="EMBL/GenBank/DDBJ databases">
        <authorList>
            <person name="Kallberg Y."/>
            <person name="Tangrot J."/>
            <person name="Rosling A."/>
        </authorList>
    </citation>
    <scope>NUCLEOTIDE SEQUENCE</scope>
    <source>
        <strain evidence="1">MA461A</strain>
    </source>
</reference>